<dbReference type="Pfam" id="PF21175">
    <property type="entry name" value="RecR_C"/>
    <property type="match status" value="1"/>
</dbReference>
<evidence type="ECO:0000256" key="1">
    <source>
        <dbReference type="ARBA" id="ARBA00022723"/>
    </source>
</evidence>
<dbReference type="RefSeq" id="WP_408622079.1">
    <property type="nucleotide sequence ID" value="NZ_JBEQCT010000001.1"/>
</dbReference>
<keyword evidence="3 7" id="KW-0863">Zinc-finger</keyword>
<evidence type="ECO:0000313" key="9">
    <source>
        <dbReference type="EMBL" id="MFM2483929.1"/>
    </source>
</evidence>
<keyword evidence="5 7" id="KW-0233">DNA recombination</keyword>
<gene>
    <name evidence="7 9" type="primary">recR</name>
    <name evidence="9" type="ORF">ABUE30_02415</name>
</gene>
<dbReference type="InterPro" id="IPR000093">
    <property type="entry name" value="DNA_Rcmb_RecR"/>
</dbReference>
<dbReference type="SUPFAM" id="SSF111304">
    <property type="entry name" value="Recombination protein RecR"/>
    <property type="match status" value="1"/>
</dbReference>
<dbReference type="InterPro" id="IPR015967">
    <property type="entry name" value="Rcmb_RecR_Znf"/>
</dbReference>
<feature type="domain" description="Toprim" evidence="8">
    <location>
        <begin position="82"/>
        <end position="177"/>
    </location>
</feature>
<dbReference type="CDD" id="cd01025">
    <property type="entry name" value="TOPRIM_recR"/>
    <property type="match status" value="1"/>
</dbReference>
<sequence>MKYTPSLDQLIQALQALPGVGPRSAQRMAFTLLEQKRDQANILAQAMTQALTQIGHCSLCRNFSEGDSLCPTCRSDKRRNSGLLCIVESPADVVAIEQTGQYSGLYFVLMGRLSPLDGIGPEDIGLDLLEQRLQQESINELILATNPTVEGEATAYYIADLAKQHTIKVSRIAHGVPIGGELDHVDGTTLSHSFVGRQAF</sequence>
<comment type="similarity">
    <text evidence="7">Belongs to the RecR family.</text>
</comment>
<keyword evidence="2 7" id="KW-0227">DNA damage</keyword>
<dbReference type="NCBIfam" id="TIGR00615">
    <property type="entry name" value="recR"/>
    <property type="match status" value="1"/>
</dbReference>
<dbReference type="Pfam" id="PF21176">
    <property type="entry name" value="RecR_HhH"/>
    <property type="match status" value="1"/>
</dbReference>
<evidence type="ECO:0000256" key="2">
    <source>
        <dbReference type="ARBA" id="ARBA00022763"/>
    </source>
</evidence>
<dbReference type="SMART" id="SM00493">
    <property type="entry name" value="TOPRIM"/>
    <property type="match status" value="1"/>
</dbReference>
<keyword evidence="10" id="KW-1185">Reference proteome</keyword>
<dbReference type="Gene3D" id="3.40.1360.10">
    <property type="match status" value="1"/>
</dbReference>
<dbReference type="InterPro" id="IPR034137">
    <property type="entry name" value="TOPRIM_RecR"/>
</dbReference>
<dbReference type="InterPro" id="IPR023627">
    <property type="entry name" value="Rcmb_RecR"/>
</dbReference>
<proteinExistence type="inferred from homology"/>
<dbReference type="Gene3D" id="1.10.8.420">
    <property type="entry name" value="RecR Domain 1"/>
    <property type="match status" value="1"/>
</dbReference>
<evidence type="ECO:0000256" key="5">
    <source>
        <dbReference type="ARBA" id="ARBA00023172"/>
    </source>
</evidence>
<comment type="caution">
    <text evidence="7">Lacks conserved residue(s) required for the propagation of feature annotation.</text>
</comment>
<dbReference type="Proteomes" id="UP001629953">
    <property type="component" value="Unassembled WGS sequence"/>
</dbReference>
<keyword evidence="6 7" id="KW-0234">DNA repair</keyword>
<evidence type="ECO:0000256" key="7">
    <source>
        <dbReference type="HAMAP-Rule" id="MF_00017"/>
    </source>
</evidence>
<dbReference type="HAMAP" id="MF_00017">
    <property type="entry name" value="RecR"/>
    <property type="match status" value="1"/>
</dbReference>
<dbReference type="InterPro" id="IPR006171">
    <property type="entry name" value="TOPRIM_dom"/>
</dbReference>
<evidence type="ECO:0000259" key="8">
    <source>
        <dbReference type="PROSITE" id="PS50880"/>
    </source>
</evidence>
<dbReference type="Pfam" id="PF13662">
    <property type="entry name" value="Toprim_4"/>
    <property type="match status" value="1"/>
</dbReference>
<evidence type="ECO:0000256" key="3">
    <source>
        <dbReference type="ARBA" id="ARBA00022771"/>
    </source>
</evidence>
<evidence type="ECO:0000256" key="6">
    <source>
        <dbReference type="ARBA" id="ARBA00023204"/>
    </source>
</evidence>
<dbReference type="PANTHER" id="PTHR30446">
    <property type="entry name" value="RECOMBINATION PROTEIN RECR"/>
    <property type="match status" value="1"/>
</dbReference>
<reference evidence="9 10" key="1">
    <citation type="journal article" date="2013" name="Int. J. Syst. Evol. Microbiol.">
        <title>Celerinatantimonas yamalensis sp. nov., a cold-adapted diazotrophic bacterium from a cold permafrost brine.</title>
        <authorList>
            <person name="Shcherbakova V."/>
            <person name="Chuvilskaya N."/>
            <person name="Rivkina E."/>
            <person name="Demidov N."/>
            <person name="Uchaeva V."/>
            <person name="Suetin S."/>
            <person name="Suzina N."/>
            <person name="Gilichinsky D."/>
        </authorList>
    </citation>
    <scope>NUCLEOTIDE SEQUENCE [LARGE SCALE GENOMIC DNA]</scope>
    <source>
        <strain evidence="9 10">C7</strain>
    </source>
</reference>
<evidence type="ECO:0000313" key="10">
    <source>
        <dbReference type="Proteomes" id="UP001629953"/>
    </source>
</evidence>
<keyword evidence="1 7" id="KW-0479">Metal-binding</keyword>
<dbReference type="PROSITE" id="PS50880">
    <property type="entry name" value="TOPRIM"/>
    <property type="match status" value="1"/>
</dbReference>
<comment type="caution">
    <text evidence="9">The sequence shown here is derived from an EMBL/GenBank/DDBJ whole genome shotgun (WGS) entry which is preliminary data.</text>
</comment>
<evidence type="ECO:0000256" key="4">
    <source>
        <dbReference type="ARBA" id="ARBA00022833"/>
    </source>
</evidence>
<dbReference type="Gene3D" id="6.10.250.240">
    <property type="match status" value="1"/>
</dbReference>
<accession>A0ABW9G3G8</accession>
<organism evidence="9 10">
    <name type="scientific">Celerinatantimonas yamalensis</name>
    <dbReference type="NCBI Taxonomy" id="559956"/>
    <lineage>
        <taxon>Bacteria</taxon>
        <taxon>Pseudomonadati</taxon>
        <taxon>Pseudomonadota</taxon>
        <taxon>Gammaproteobacteria</taxon>
        <taxon>Celerinatantimonadaceae</taxon>
        <taxon>Celerinatantimonas</taxon>
    </lineage>
</organism>
<dbReference type="Pfam" id="PF02132">
    <property type="entry name" value="RecR_ZnF"/>
    <property type="match status" value="1"/>
</dbReference>
<dbReference type="PANTHER" id="PTHR30446:SF0">
    <property type="entry name" value="RECOMBINATION PROTEIN RECR"/>
    <property type="match status" value="1"/>
</dbReference>
<name>A0ABW9G3G8_9GAMM</name>
<comment type="function">
    <text evidence="7">May play a role in DNA repair. It seems to be involved in an RecBC-independent recombinational process of DNA repair. It may act with RecF and RecO.</text>
</comment>
<dbReference type="EMBL" id="JBEQCT010000001">
    <property type="protein sequence ID" value="MFM2483929.1"/>
    <property type="molecule type" value="Genomic_DNA"/>
</dbReference>
<protein>
    <recommendedName>
        <fullName evidence="7">Recombination protein RecR</fullName>
    </recommendedName>
</protein>
<keyword evidence="4 7" id="KW-0862">Zinc</keyword>